<evidence type="ECO:0000313" key="2">
    <source>
        <dbReference type="EMBL" id="KDP40794.1"/>
    </source>
</evidence>
<dbReference type="EMBL" id="KK914327">
    <property type="protein sequence ID" value="KDP40794.1"/>
    <property type="molecule type" value="Genomic_DNA"/>
</dbReference>
<protein>
    <submittedName>
        <fullName evidence="2">Uncharacterized protein</fullName>
    </submittedName>
</protein>
<dbReference type="KEGG" id="jcu:105631484"/>
<name>A0A067L9N3_JATCU</name>
<gene>
    <name evidence="2" type="ORF">JCGZ_24793</name>
</gene>
<dbReference type="STRING" id="180498.A0A067L9N3"/>
<reference evidence="2 3" key="1">
    <citation type="journal article" date="2014" name="PLoS ONE">
        <title>Global Analysis of Gene Expression Profiles in Physic Nut (Jatropha curcas L.) Seedlings Exposed to Salt Stress.</title>
        <authorList>
            <person name="Zhang L."/>
            <person name="Zhang C."/>
            <person name="Wu P."/>
            <person name="Chen Y."/>
            <person name="Li M."/>
            <person name="Jiang H."/>
            <person name="Wu G."/>
        </authorList>
    </citation>
    <scope>NUCLEOTIDE SEQUENCE [LARGE SCALE GENOMIC DNA]</scope>
    <source>
        <strain evidence="3">cv. GZQX0401</strain>
        <tissue evidence="2">Young leaves</tissue>
    </source>
</reference>
<dbReference type="OrthoDB" id="1926966at2759"/>
<proteinExistence type="predicted"/>
<evidence type="ECO:0000256" key="1">
    <source>
        <dbReference type="SAM" id="MobiDB-lite"/>
    </source>
</evidence>
<dbReference type="PANTHER" id="PTHR34285">
    <property type="entry name" value="OS08G0510800 PROTEIN"/>
    <property type="match status" value="1"/>
</dbReference>
<evidence type="ECO:0000313" key="3">
    <source>
        <dbReference type="Proteomes" id="UP000027138"/>
    </source>
</evidence>
<feature type="compositionally biased region" description="Basic and acidic residues" evidence="1">
    <location>
        <begin position="318"/>
        <end position="351"/>
    </location>
</feature>
<organism evidence="2 3">
    <name type="scientific">Jatropha curcas</name>
    <name type="common">Barbados nut</name>
    <dbReference type="NCBI Taxonomy" id="180498"/>
    <lineage>
        <taxon>Eukaryota</taxon>
        <taxon>Viridiplantae</taxon>
        <taxon>Streptophyta</taxon>
        <taxon>Embryophyta</taxon>
        <taxon>Tracheophyta</taxon>
        <taxon>Spermatophyta</taxon>
        <taxon>Magnoliopsida</taxon>
        <taxon>eudicotyledons</taxon>
        <taxon>Gunneridae</taxon>
        <taxon>Pentapetalae</taxon>
        <taxon>rosids</taxon>
        <taxon>fabids</taxon>
        <taxon>Malpighiales</taxon>
        <taxon>Euphorbiaceae</taxon>
        <taxon>Crotonoideae</taxon>
        <taxon>Jatropheae</taxon>
        <taxon>Jatropha</taxon>
    </lineage>
</organism>
<sequence length="361" mass="39129">MKASLKFREDQKPLFRAKVPLSVLGLPFQSGIVAGESKELTLNLATFFESGPSIKLAYRPNDTWNPFSLIVKTGMGQFGSPMSSSMLMSAEFNLLGRGNPSFMLHFKPRFGDFSIKKSQSSSMFEKTGNSVGTLENFDNDGSIEVVDNPTLKGGGVGATNGFSGKRISVLQPNTARAIAGAFSGLEVTASTKLPVKSRAVMNFRWGVRVPAEIKSGFAADSTMGINFRKIPFLVMNKIGIEHVDGESKSEGAVATAKKTSSELTSTDMVEVCLTVKRQLDVLQAENGLLKKAVEDLRREIAGDKFSLPVTDFNSSKYREIERNGMKNSSRTERRSNDKKSKEGDANEELKKALKGATGVGA</sequence>
<feature type="region of interest" description="Disordered" evidence="1">
    <location>
        <begin position="318"/>
        <end position="361"/>
    </location>
</feature>
<dbReference type="PANTHER" id="PTHR34285:SF3">
    <property type="entry name" value="OS08G0510800 PROTEIN"/>
    <property type="match status" value="1"/>
</dbReference>
<keyword evidence="3" id="KW-1185">Reference proteome</keyword>
<accession>A0A067L9N3</accession>
<dbReference type="Proteomes" id="UP000027138">
    <property type="component" value="Unassembled WGS sequence"/>
</dbReference>
<dbReference type="AlphaFoldDB" id="A0A067L9N3"/>